<dbReference type="SMART" id="SM00256">
    <property type="entry name" value="FBOX"/>
    <property type="match status" value="1"/>
</dbReference>
<dbReference type="PANTHER" id="PTHR47602:SF2">
    <property type="entry name" value="F-BOX PROTEIN SKIP22"/>
    <property type="match status" value="1"/>
</dbReference>
<reference evidence="2 3" key="1">
    <citation type="journal article" date="2024" name="G3 (Bethesda)">
        <title>Genome assembly of Hibiscus sabdariffa L. provides insights into metabolisms of medicinal natural products.</title>
        <authorList>
            <person name="Kim T."/>
        </authorList>
    </citation>
    <scope>NUCLEOTIDE SEQUENCE [LARGE SCALE GENOMIC DNA]</scope>
    <source>
        <strain evidence="2">TK-2024</strain>
        <tissue evidence="2">Old leaves</tissue>
    </source>
</reference>
<keyword evidence="3" id="KW-1185">Reference proteome</keyword>
<gene>
    <name evidence="2" type="ORF">V6N12_020142</name>
</gene>
<dbReference type="Gene3D" id="1.20.1280.50">
    <property type="match status" value="1"/>
</dbReference>
<evidence type="ECO:0000313" key="3">
    <source>
        <dbReference type="Proteomes" id="UP001472677"/>
    </source>
</evidence>
<dbReference type="SUPFAM" id="SSF81383">
    <property type="entry name" value="F-box domain"/>
    <property type="match status" value="1"/>
</dbReference>
<dbReference type="InterPro" id="IPR036047">
    <property type="entry name" value="F-box-like_dom_sf"/>
</dbReference>
<evidence type="ECO:0000313" key="2">
    <source>
        <dbReference type="EMBL" id="KAK8479747.1"/>
    </source>
</evidence>
<name>A0ABR1ZHN6_9ROSI</name>
<feature type="domain" description="F-box" evidence="1">
    <location>
        <begin position="191"/>
        <end position="237"/>
    </location>
</feature>
<proteinExistence type="predicted"/>
<dbReference type="Gene3D" id="3.40.1000.30">
    <property type="match status" value="1"/>
</dbReference>
<dbReference type="CDD" id="cd22165">
    <property type="entry name" value="F-box_AtSKIP22-like"/>
    <property type="match status" value="1"/>
</dbReference>
<dbReference type="Pfam" id="PF12937">
    <property type="entry name" value="F-box-like"/>
    <property type="match status" value="1"/>
</dbReference>
<accession>A0ABR1ZHN6</accession>
<dbReference type="PANTHER" id="PTHR47602">
    <property type="entry name" value="F-BOX PROTEIN SKIP22"/>
    <property type="match status" value="1"/>
</dbReference>
<sequence>MYQLQESISQETQGLESLTIHDSKRLYNPYFLKKVLWRESGDYGDIPKLFAVAVHTVLLESGFLGFDPVSGLQTNRFRMREAPPRPFSLCYSLPELLRDDLTDYVVVKFQTLDHFIQVFGFLNKGSGSGIHKLCLDSTHLASLLSDCVTSNDGFLNSNEERQVSEFRKIVKDRLALPLLIDLCYKAGLPLPACFARLPDDLIRKILESLPAPAIARMACVCRELRFLASEEKLWKQKFRQEFGGISERVRIWNWKFLFHSNWVTRKIRIQNQALMGFPRAFHLPMQRDLNPILHPFGVHGHFGLAYVPPNIYLPALQPHPFPPFQVQVQVRGRGRG</sequence>
<comment type="caution">
    <text evidence="2">The sequence shown here is derived from an EMBL/GenBank/DDBJ whole genome shotgun (WGS) entry which is preliminary data.</text>
</comment>
<protein>
    <recommendedName>
        <fullName evidence="1">F-box domain-containing protein</fullName>
    </recommendedName>
</protein>
<dbReference type="EMBL" id="JBBPBM010002217">
    <property type="protein sequence ID" value="KAK8479747.1"/>
    <property type="molecule type" value="Genomic_DNA"/>
</dbReference>
<dbReference type="InterPro" id="IPR001810">
    <property type="entry name" value="F-box_dom"/>
</dbReference>
<dbReference type="Proteomes" id="UP001472677">
    <property type="component" value="Unassembled WGS sequence"/>
</dbReference>
<dbReference type="PROSITE" id="PS50181">
    <property type="entry name" value="FBOX"/>
    <property type="match status" value="1"/>
</dbReference>
<organism evidence="2 3">
    <name type="scientific">Hibiscus sabdariffa</name>
    <name type="common">roselle</name>
    <dbReference type="NCBI Taxonomy" id="183260"/>
    <lineage>
        <taxon>Eukaryota</taxon>
        <taxon>Viridiplantae</taxon>
        <taxon>Streptophyta</taxon>
        <taxon>Embryophyta</taxon>
        <taxon>Tracheophyta</taxon>
        <taxon>Spermatophyta</taxon>
        <taxon>Magnoliopsida</taxon>
        <taxon>eudicotyledons</taxon>
        <taxon>Gunneridae</taxon>
        <taxon>Pentapetalae</taxon>
        <taxon>rosids</taxon>
        <taxon>malvids</taxon>
        <taxon>Malvales</taxon>
        <taxon>Malvaceae</taxon>
        <taxon>Malvoideae</taxon>
        <taxon>Hibiscus</taxon>
    </lineage>
</organism>
<evidence type="ECO:0000259" key="1">
    <source>
        <dbReference type="PROSITE" id="PS50181"/>
    </source>
</evidence>